<dbReference type="GO" id="GO:0030288">
    <property type="term" value="C:outer membrane-bounded periplasmic space"/>
    <property type="evidence" value="ECO:0007669"/>
    <property type="project" value="TreeGrafter"/>
</dbReference>
<dbReference type="GO" id="GO:0009166">
    <property type="term" value="P:nucleotide catabolic process"/>
    <property type="evidence" value="ECO:0007669"/>
    <property type="project" value="InterPro"/>
</dbReference>
<dbReference type="EMBL" id="WEKT01000020">
    <property type="protein sequence ID" value="MZI93939.1"/>
    <property type="molecule type" value="Genomic_DNA"/>
</dbReference>
<keyword evidence="6" id="KW-1185">Reference proteome</keyword>
<evidence type="ECO:0000313" key="5">
    <source>
        <dbReference type="EMBL" id="MZI93939.1"/>
    </source>
</evidence>
<dbReference type="Gene3D" id="3.90.780.10">
    <property type="entry name" value="5'-Nucleotidase, C-terminal domain"/>
    <property type="match status" value="1"/>
</dbReference>
<dbReference type="GO" id="GO:0008253">
    <property type="term" value="F:5'-nucleotidase activity"/>
    <property type="evidence" value="ECO:0007669"/>
    <property type="project" value="TreeGrafter"/>
</dbReference>
<protein>
    <submittedName>
        <fullName evidence="5">Bifunctional metallophosphatase/5'-nucleotidase</fullName>
    </submittedName>
</protein>
<accession>A0A7X4RVA4</accession>
<gene>
    <name evidence="5" type="ORF">F9817_12120</name>
</gene>
<evidence type="ECO:0000259" key="3">
    <source>
        <dbReference type="Pfam" id="PF00149"/>
    </source>
</evidence>
<comment type="caution">
    <text evidence="5">The sequence shown here is derived from an EMBL/GenBank/DDBJ whole genome shotgun (WGS) entry which is preliminary data.</text>
</comment>
<name>A0A7X4RVA4_9VIBR</name>
<organism evidence="5 6">
    <name type="scientific">Vibrio eleionomae</name>
    <dbReference type="NCBI Taxonomy" id="2653505"/>
    <lineage>
        <taxon>Bacteria</taxon>
        <taxon>Pseudomonadati</taxon>
        <taxon>Pseudomonadota</taxon>
        <taxon>Gammaproteobacteria</taxon>
        <taxon>Vibrionales</taxon>
        <taxon>Vibrionaceae</taxon>
        <taxon>Vibrio</taxon>
    </lineage>
</organism>
<dbReference type="PANTHER" id="PTHR11575">
    <property type="entry name" value="5'-NUCLEOTIDASE-RELATED"/>
    <property type="match status" value="1"/>
</dbReference>
<feature type="domain" description="5'-Nucleotidase C-terminal" evidence="4">
    <location>
        <begin position="369"/>
        <end position="537"/>
    </location>
</feature>
<feature type="domain" description="Calcineurin-like phosphoesterase" evidence="3">
    <location>
        <begin position="11"/>
        <end position="248"/>
    </location>
</feature>
<dbReference type="Proteomes" id="UP000462621">
    <property type="component" value="Unassembled WGS sequence"/>
</dbReference>
<dbReference type="Pfam" id="PF00149">
    <property type="entry name" value="Metallophos"/>
    <property type="match status" value="1"/>
</dbReference>
<dbReference type="InterPro" id="IPR006179">
    <property type="entry name" value="5_nucleotidase/apyrase"/>
</dbReference>
<dbReference type="PANTHER" id="PTHR11575:SF24">
    <property type="entry name" value="5'-NUCLEOTIDASE"/>
    <property type="match status" value="1"/>
</dbReference>
<dbReference type="SUPFAM" id="SSF56300">
    <property type="entry name" value="Metallo-dependent phosphatases"/>
    <property type="match status" value="1"/>
</dbReference>
<dbReference type="Pfam" id="PF02872">
    <property type="entry name" value="5_nucleotid_C"/>
    <property type="match status" value="1"/>
</dbReference>
<reference evidence="5 6" key="1">
    <citation type="submission" date="2019-10" db="EMBL/GenBank/DDBJ databases">
        <title>Vibrio sp. nov. isolated from a shrimp pond.</title>
        <authorList>
            <person name="Gomez-Gil B."/>
            <person name="Enciso-Ibarra J."/>
            <person name="Enciso-Ibarra K."/>
            <person name="Bolan-Mejia C."/>
        </authorList>
    </citation>
    <scope>NUCLEOTIDE SEQUENCE [LARGE SCALE GENOMIC DNA]</scope>
    <source>
        <strain evidence="5 6">CAIM 722</strain>
    </source>
</reference>
<keyword evidence="2" id="KW-0547">Nucleotide-binding</keyword>
<dbReference type="InterPro" id="IPR004843">
    <property type="entry name" value="Calcineurin-like_PHP"/>
</dbReference>
<evidence type="ECO:0000256" key="1">
    <source>
        <dbReference type="ARBA" id="ARBA00022729"/>
    </source>
</evidence>
<dbReference type="Gene3D" id="3.60.21.10">
    <property type="match status" value="1"/>
</dbReference>
<sequence>MNESKHKTTVTLAHINDTHSYFEPTSLQLQLDIDGERLTPFVSAGGFARIATRVAQLRSDSERQKRQFLFLHAGDCFQGTLYFSLFKGKVNIDMLNALNIDAMTLGNHELDMGNEPVGRFVRNIQFPLLAGNWDLSSEQKKRYPLANQPNIKAYDNAHSCARWIVKGETQHRVAIFGLSLDKMAEIANPDNDTPFVDAVEVARNTVEAIHREGIRNIILLSHLGYENDIELAEQVTGIGLIVGGHSHVLQGDFRSVGLSQHDDYGLRINDTYIVQAGYYALALGHCEIDFDQTGKVVRFCGQNELLLGRRLFLDATMNQEGMDHLHKEACVYLEKHPQVVVCKKDPDVQGILQRKYMPQVRELQQQVVAHVPAPIRHVRIPDEKGASQLAPLVARGFYEAMQSEGHTVNFAMHNAGGIRASIQEGPLTKADIIGKLLPFAIPIGVYRVKGSTIAKLLEGAINNATNNGVEGTGSGSYPYTYGLKFQYVANKPKGQRIEQLRVLENGFWRPVDANRRYTGVSSAYTIKGKEGYDAFDEILDTPVMSQHSMADTFVKLVTERPELLIENANYEYINQ</sequence>
<evidence type="ECO:0000313" key="6">
    <source>
        <dbReference type="Proteomes" id="UP000462621"/>
    </source>
</evidence>
<dbReference type="InterPro" id="IPR036907">
    <property type="entry name" value="5'-Nucleotdase_C_sf"/>
</dbReference>
<evidence type="ECO:0000256" key="2">
    <source>
        <dbReference type="RuleBase" id="RU362119"/>
    </source>
</evidence>
<evidence type="ECO:0000259" key="4">
    <source>
        <dbReference type="Pfam" id="PF02872"/>
    </source>
</evidence>
<dbReference type="GO" id="GO:0000166">
    <property type="term" value="F:nucleotide binding"/>
    <property type="evidence" value="ECO:0007669"/>
    <property type="project" value="UniProtKB-KW"/>
</dbReference>
<keyword evidence="2" id="KW-0378">Hydrolase</keyword>
<keyword evidence="1" id="KW-0732">Signal</keyword>
<dbReference type="SUPFAM" id="SSF55816">
    <property type="entry name" value="5'-nucleotidase (syn. UDP-sugar hydrolase), C-terminal domain"/>
    <property type="match status" value="1"/>
</dbReference>
<proteinExistence type="inferred from homology"/>
<dbReference type="PRINTS" id="PR01607">
    <property type="entry name" value="APYRASEFAMLY"/>
</dbReference>
<dbReference type="GO" id="GO:0008768">
    <property type="term" value="F:UDP-sugar diphosphatase activity"/>
    <property type="evidence" value="ECO:0007669"/>
    <property type="project" value="TreeGrafter"/>
</dbReference>
<dbReference type="RefSeq" id="WP_161155865.1">
    <property type="nucleotide sequence ID" value="NZ_WEKT01000020.1"/>
</dbReference>
<dbReference type="AlphaFoldDB" id="A0A7X4RVA4"/>
<dbReference type="InterPro" id="IPR029052">
    <property type="entry name" value="Metallo-depent_PP-like"/>
</dbReference>
<comment type="similarity">
    <text evidence="2">Belongs to the 5'-nucleotidase family.</text>
</comment>
<dbReference type="InterPro" id="IPR008334">
    <property type="entry name" value="5'-Nucleotdase_C"/>
</dbReference>